<sequence length="82" mass="9149">MEGGLPIMMMIYTLVSENNKHRVYKVVSDNDEGTIIVNKQTHEASSQGAFSSMFSKEFIEKLAVGTLKFKTNPPKEFTYGVG</sequence>
<dbReference type="EMBL" id="AZDO01000101">
    <property type="protein sequence ID" value="KRK92671.1"/>
    <property type="molecule type" value="Genomic_DNA"/>
</dbReference>
<dbReference type="Proteomes" id="UP000051379">
    <property type="component" value="Unassembled WGS sequence"/>
</dbReference>
<evidence type="ECO:0000313" key="2">
    <source>
        <dbReference type="Proteomes" id="UP000051379"/>
    </source>
</evidence>
<keyword evidence="2" id="KW-1185">Reference proteome</keyword>
<reference evidence="1 2" key="1">
    <citation type="journal article" date="2015" name="Genome Announc.">
        <title>Expanding the biotechnology potential of lactobacilli through comparative genomics of 213 strains and associated genera.</title>
        <authorList>
            <person name="Sun Z."/>
            <person name="Harris H.M."/>
            <person name="McCann A."/>
            <person name="Guo C."/>
            <person name="Argimon S."/>
            <person name="Zhang W."/>
            <person name="Yang X."/>
            <person name="Jeffery I.B."/>
            <person name="Cooney J.C."/>
            <person name="Kagawa T.F."/>
            <person name="Liu W."/>
            <person name="Song Y."/>
            <person name="Salvetti E."/>
            <person name="Wrobel A."/>
            <person name="Rasinkangas P."/>
            <person name="Parkhill J."/>
            <person name="Rea M.C."/>
            <person name="O'Sullivan O."/>
            <person name="Ritari J."/>
            <person name="Douillard F.P."/>
            <person name="Paul Ross R."/>
            <person name="Yang R."/>
            <person name="Briner A.E."/>
            <person name="Felis G.E."/>
            <person name="de Vos W.M."/>
            <person name="Barrangou R."/>
            <person name="Klaenhammer T.R."/>
            <person name="Caufield P.W."/>
            <person name="Cui Y."/>
            <person name="Zhang H."/>
            <person name="O'Toole P.W."/>
        </authorList>
    </citation>
    <scope>NUCLEOTIDE SEQUENCE [LARGE SCALE GENOMIC DNA]</scope>
    <source>
        <strain evidence="1 2">JCM 17355</strain>
    </source>
</reference>
<evidence type="ECO:0000313" key="1">
    <source>
        <dbReference type="EMBL" id="KRK92671.1"/>
    </source>
</evidence>
<organism evidence="1 2">
    <name type="scientific">Companilactobacillus futsaii JCM 17355</name>
    <dbReference type="NCBI Taxonomy" id="1423818"/>
    <lineage>
        <taxon>Bacteria</taxon>
        <taxon>Bacillati</taxon>
        <taxon>Bacillota</taxon>
        <taxon>Bacilli</taxon>
        <taxon>Lactobacillales</taxon>
        <taxon>Lactobacillaceae</taxon>
        <taxon>Companilactobacillus</taxon>
    </lineage>
</organism>
<name>A0ABR5P657_9LACO</name>
<proteinExistence type="predicted"/>
<accession>A0ABR5P657</accession>
<gene>
    <name evidence="1" type="ORF">FC88_GL000698</name>
</gene>
<protein>
    <submittedName>
        <fullName evidence="1">Uncharacterized protein</fullName>
    </submittedName>
</protein>
<comment type="caution">
    <text evidence="1">The sequence shown here is derived from an EMBL/GenBank/DDBJ whole genome shotgun (WGS) entry which is preliminary data.</text>
</comment>